<reference evidence="1" key="1">
    <citation type="submission" date="2020-11" db="EMBL/GenBank/DDBJ databases">
        <authorList>
            <consortium name="DOE Joint Genome Institute"/>
            <person name="Ahrendt S."/>
            <person name="Riley R."/>
            <person name="Andreopoulos W."/>
            <person name="Labutti K."/>
            <person name="Pangilinan J."/>
            <person name="Ruiz-Duenas F.J."/>
            <person name="Barrasa J.M."/>
            <person name="Sanchez-Garcia M."/>
            <person name="Camarero S."/>
            <person name="Miyauchi S."/>
            <person name="Serrano A."/>
            <person name="Linde D."/>
            <person name="Babiker R."/>
            <person name="Drula E."/>
            <person name="Ayuso-Fernandez I."/>
            <person name="Pacheco R."/>
            <person name="Padilla G."/>
            <person name="Ferreira P."/>
            <person name="Barriuso J."/>
            <person name="Kellner H."/>
            <person name="Castanera R."/>
            <person name="Alfaro M."/>
            <person name="Ramirez L."/>
            <person name="Pisabarro A.G."/>
            <person name="Kuo A."/>
            <person name="Tritt A."/>
            <person name="Lipzen A."/>
            <person name="He G."/>
            <person name="Yan M."/>
            <person name="Ng V."/>
            <person name="Cullen D."/>
            <person name="Martin F."/>
            <person name="Rosso M.-N."/>
            <person name="Henrissat B."/>
            <person name="Hibbett D."/>
            <person name="Martinez A.T."/>
            <person name="Grigoriev I.V."/>
        </authorList>
    </citation>
    <scope>NUCLEOTIDE SEQUENCE</scope>
    <source>
        <strain evidence="1">AH 40177</strain>
    </source>
</reference>
<sequence length="220" mass="24893">MSNGVFYAYIHNIRDDNTARVVITFASRAVADEWWRSISGIGYNIKRITPQFYTHDTDRANVLYFFVDAPFKSIAEQFRGRMFLTLQNDRGGRGIDIIPPRSVGDYVSGSLFDPWATRICIGFTIHPVDTSVPPTERTHFQIMANNMPRGTVMISTDPITIHIDEKHMVHVDADSAYLVTEKQRYDFNFGSLLSGVLVSTGGVLTYTKVDTSSNELWELV</sequence>
<dbReference type="Proteomes" id="UP000772434">
    <property type="component" value="Unassembled WGS sequence"/>
</dbReference>
<proteinExistence type="predicted"/>
<dbReference type="AlphaFoldDB" id="A0A9P5UAQ0"/>
<accession>A0A9P5UAQ0</accession>
<protein>
    <submittedName>
        <fullName evidence="1">Uncharacterized protein</fullName>
    </submittedName>
</protein>
<evidence type="ECO:0000313" key="1">
    <source>
        <dbReference type="EMBL" id="KAF9072271.1"/>
    </source>
</evidence>
<gene>
    <name evidence="1" type="ORF">BDP27DRAFT_1361122</name>
</gene>
<name>A0A9P5UAQ0_9AGAR</name>
<organism evidence="1 2">
    <name type="scientific">Rhodocollybia butyracea</name>
    <dbReference type="NCBI Taxonomy" id="206335"/>
    <lineage>
        <taxon>Eukaryota</taxon>
        <taxon>Fungi</taxon>
        <taxon>Dikarya</taxon>
        <taxon>Basidiomycota</taxon>
        <taxon>Agaricomycotina</taxon>
        <taxon>Agaricomycetes</taxon>
        <taxon>Agaricomycetidae</taxon>
        <taxon>Agaricales</taxon>
        <taxon>Marasmiineae</taxon>
        <taxon>Omphalotaceae</taxon>
        <taxon>Rhodocollybia</taxon>
    </lineage>
</organism>
<dbReference type="EMBL" id="JADNRY010000025">
    <property type="protein sequence ID" value="KAF9072271.1"/>
    <property type="molecule type" value="Genomic_DNA"/>
</dbReference>
<comment type="caution">
    <text evidence="1">The sequence shown here is derived from an EMBL/GenBank/DDBJ whole genome shotgun (WGS) entry which is preliminary data.</text>
</comment>
<keyword evidence="2" id="KW-1185">Reference proteome</keyword>
<evidence type="ECO:0000313" key="2">
    <source>
        <dbReference type="Proteomes" id="UP000772434"/>
    </source>
</evidence>
<dbReference type="OrthoDB" id="5364171at2759"/>